<dbReference type="PROSITE" id="PS51257">
    <property type="entry name" value="PROKAR_LIPOPROTEIN"/>
    <property type="match status" value="1"/>
</dbReference>
<reference evidence="5 7" key="1">
    <citation type="submission" date="2018-09" db="EMBL/GenBank/DDBJ databases">
        <title>Genomic investigation of the strawberry pathogen Phytophthora fragariae indicates pathogenicity is determined by transcriptional variation in three key races.</title>
        <authorList>
            <person name="Adams T.M."/>
            <person name="Armitage A.D."/>
            <person name="Sobczyk M.K."/>
            <person name="Bates H.J."/>
            <person name="Dunwell J.M."/>
            <person name="Nellist C.F."/>
            <person name="Harrison R.J."/>
        </authorList>
    </citation>
    <scope>NUCLEOTIDE SEQUENCE [LARGE SCALE GENOMIC DNA]</scope>
    <source>
        <strain evidence="3 5">SCRP249</strain>
        <strain evidence="2 7">SCRP324</strain>
        <strain evidence="4 6">SCRP333</strain>
    </source>
</reference>
<dbReference type="Proteomes" id="UP000429607">
    <property type="component" value="Unassembled WGS sequence"/>
</dbReference>
<evidence type="ECO:0000313" key="3">
    <source>
        <dbReference type="EMBL" id="KAE8989176.1"/>
    </source>
</evidence>
<gene>
    <name evidence="3" type="ORF">PR001_g21842</name>
    <name evidence="2" type="ORF">PR002_g21812</name>
    <name evidence="4" type="ORF">PR003_g17233</name>
</gene>
<keyword evidence="6" id="KW-1185">Reference proteome</keyword>
<sequence>MGLPPLRERPPLVFASSSSLSSLSPSSVSSSCRHELGTRPLASSLRTTCRWWYRP</sequence>
<dbReference type="Proteomes" id="UP000435112">
    <property type="component" value="Unassembled WGS sequence"/>
</dbReference>
<feature type="region of interest" description="Disordered" evidence="1">
    <location>
        <begin position="16"/>
        <end position="35"/>
    </location>
</feature>
<dbReference type="EMBL" id="QXFU01002253">
    <property type="protein sequence ID" value="KAE8988297.1"/>
    <property type="molecule type" value="Genomic_DNA"/>
</dbReference>
<evidence type="ECO:0000313" key="5">
    <source>
        <dbReference type="Proteomes" id="UP000429607"/>
    </source>
</evidence>
<evidence type="ECO:0000313" key="6">
    <source>
        <dbReference type="Proteomes" id="UP000434957"/>
    </source>
</evidence>
<evidence type="ECO:0000313" key="7">
    <source>
        <dbReference type="Proteomes" id="UP000435112"/>
    </source>
</evidence>
<evidence type="ECO:0000256" key="1">
    <source>
        <dbReference type="SAM" id="MobiDB-lite"/>
    </source>
</evidence>
<organism evidence="3 5">
    <name type="scientific">Phytophthora rubi</name>
    <dbReference type="NCBI Taxonomy" id="129364"/>
    <lineage>
        <taxon>Eukaryota</taxon>
        <taxon>Sar</taxon>
        <taxon>Stramenopiles</taxon>
        <taxon>Oomycota</taxon>
        <taxon>Peronosporomycetes</taxon>
        <taxon>Peronosporales</taxon>
        <taxon>Peronosporaceae</taxon>
        <taxon>Phytophthora</taxon>
    </lineage>
</organism>
<dbReference type="EMBL" id="QXFT01001306">
    <property type="protein sequence ID" value="KAE9322450.1"/>
    <property type="molecule type" value="Genomic_DNA"/>
</dbReference>
<dbReference type="EMBL" id="QXFV01002341">
    <property type="protein sequence ID" value="KAE8989176.1"/>
    <property type="molecule type" value="Genomic_DNA"/>
</dbReference>
<dbReference type="AlphaFoldDB" id="A0A6A3J1V1"/>
<name>A0A6A3J1V1_9STRA</name>
<evidence type="ECO:0000313" key="4">
    <source>
        <dbReference type="EMBL" id="KAE9322450.1"/>
    </source>
</evidence>
<dbReference type="Proteomes" id="UP000434957">
    <property type="component" value="Unassembled WGS sequence"/>
</dbReference>
<protein>
    <submittedName>
        <fullName evidence="3">Uncharacterized protein</fullName>
    </submittedName>
</protein>
<evidence type="ECO:0000313" key="2">
    <source>
        <dbReference type="EMBL" id="KAE8988297.1"/>
    </source>
</evidence>
<comment type="caution">
    <text evidence="3">The sequence shown here is derived from an EMBL/GenBank/DDBJ whole genome shotgun (WGS) entry which is preliminary data.</text>
</comment>
<proteinExistence type="predicted"/>
<accession>A0A6A3J1V1</accession>
<feature type="compositionally biased region" description="Low complexity" evidence="1">
    <location>
        <begin position="16"/>
        <end position="31"/>
    </location>
</feature>